<dbReference type="GO" id="GO:0008738">
    <property type="term" value="F:L-fuculose-phosphate aldolase activity"/>
    <property type="evidence" value="ECO:0007669"/>
    <property type="project" value="UniProtKB-EC"/>
</dbReference>
<gene>
    <name evidence="4" type="primary">fucA</name>
    <name evidence="4" type="ordered locus">Dshi_0523</name>
</gene>
<dbReference type="Proteomes" id="UP000006833">
    <property type="component" value="Chromosome"/>
</dbReference>
<feature type="domain" description="Class II aldolase/adducin N-terminal" evidence="3">
    <location>
        <begin position="15"/>
        <end position="190"/>
    </location>
</feature>
<dbReference type="OrthoDB" id="5291399at2"/>
<keyword evidence="2 4" id="KW-0456">Lyase</keyword>
<protein>
    <submittedName>
        <fullName evidence="4">L-fuculose-phosphate aldolase</fullName>
        <ecNumber evidence="4">4.1.2.17</ecNumber>
    </submittedName>
</protein>
<dbReference type="PANTHER" id="PTHR22789:SF0">
    <property type="entry name" value="3-OXO-TETRONATE 4-PHOSPHATE DECARBOXYLASE-RELATED"/>
    <property type="match status" value="1"/>
</dbReference>
<evidence type="ECO:0000259" key="3">
    <source>
        <dbReference type="SMART" id="SM01007"/>
    </source>
</evidence>
<evidence type="ECO:0000313" key="5">
    <source>
        <dbReference type="Proteomes" id="UP000006833"/>
    </source>
</evidence>
<dbReference type="SUPFAM" id="SSF53639">
    <property type="entry name" value="AraD/HMP-PK domain-like"/>
    <property type="match status" value="1"/>
</dbReference>
<evidence type="ECO:0000313" key="4">
    <source>
        <dbReference type="EMBL" id="ABV92269.1"/>
    </source>
</evidence>
<dbReference type="eggNOG" id="COG0235">
    <property type="taxonomic scope" value="Bacteria"/>
</dbReference>
<keyword evidence="1" id="KW-0479">Metal-binding</keyword>
<dbReference type="Pfam" id="PF00596">
    <property type="entry name" value="Aldolase_II"/>
    <property type="match status" value="1"/>
</dbReference>
<accession>A8LNW1</accession>
<proteinExistence type="predicted"/>
<dbReference type="EC" id="4.1.2.17" evidence="4"/>
<dbReference type="GO" id="GO:0046872">
    <property type="term" value="F:metal ion binding"/>
    <property type="evidence" value="ECO:0007669"/>
    <property type="project" value="UniProtKB-KW"/>
</dbReference>
<dbReference type="GO" id="GO:0005829">
    <property type="term" value="C:cytosol"/>
    <property type="evidence" value="ECO:0007669"/>
    <property type="project" value="TreeGrafter"/>
</dbReference>
<dbReference type="InterPro" id="IPR001303">
    <property type="entry name" value="Aldolase_II/adducin_N"/>
</dbReference>
<reference evidence="5" key="1">
    <citation type="journal article" date="2010" name="ISME J.">
        <title>The complete genome sequence of the algal symbiont Dinoroseobacter shibae: a hitchhiker's guide to life in the sea.</title>
        <authorList>
            <person name="Wagner-Dobler I."/>
            <person name="Ballhausen B."/>
            <person name="Berger M."/>
            <person name="Brinkhoff T."/>
            <person name="Buchholz I."/>
            <person name="Bunk B."/>
            <person name="Cypionka H."/>
            <person name="Daniel R."/>
            <person name="Drepper T."/>
            <person name="Gerdts G."/>
            <person name="Hahnke S."/>
            <person name="Han C."/>
            <person name="Jahn D."/>
            <person name="Kalhoefer D."/>
            <person name="Kiss H."/>
            <person name="Klenk H.P."/>
            <person name="Kyrpides N."/>
            <person name="Liebl W."/>
            <person name="Liesegang H."/>
            <person name="Meincke L."/>
            <person name="Pati A."/>
            <person name="Petersen J."/>
            <person name="Piekarski T."/>
            <person name="Pommerenke C."/>
            <person name="Pradella S."/>
            <person name="Pukall R."/>
            <person name="Rabus R."/>
            <person name="Stackebrandt E."/>
            <person name="Thole S."/>
            <person name="Thompson L."/>
            <person name="Tielen P."/>
            <person name="Tomasch J."/>
            <person name="von Jan M."/>
            <person name="Wanphrut N."/>
            <person name="Wichels A."/>
            <person name="Zech H."/>
            <person name="Simon M."/>
        </authorList>
    </citation>
    <scope>NUCLEOTIDE SEQUENCE [LARGE SCALE GENOMIC DNA]</scope>
    <source>
        <strain evidence="5">DSM 16493 / NCIMB 14021 / DFL 12</strain>
    </source>
</reference>
<sequence>MTPATPLPDTTATRQALIDACLWMNARHLNQGTSGNISARIASGILITPSGVPYEYLTPDALVTIPLDGLPDSNGAQPSSEWPFHQGMHQARPDMPVVLHAHPPYCSVLAVQRRSIPACHYMIAAFGGNDVPLADYALFGSPELCANMARIMADRHGCLMANHGATVLGETVDKARWRLEELETLARTYLFSSIGGAPHILSDAEIAEVMVAFSSYGPRHPEERNGEGERS</sequence>
<dbReference type="SMART" id="SM01007">
    <property type="entry name" value="Aldolase_II"/>
    <property type="match status" value="1"/>
</dbReference>
<dbReference type="InterPro" id="IPR036409">
    <property type="entry name" value="Aldolase_II/adducin_N_sf"/>
</dbReference>
<evidence type="ECO:0000256" key="1">
    <source>
        <dbReference type="ARBA" id="ARBA00022723"/>
    </source>
</evidence>
<dbReference type="KEGG" id="dsh:Dshi_0523"/>
<organism evidence="4 5">
    <name type="scientific">Dinoroseobacter shibae (strain DSM 16493 / NCIMB 14021 / DFL 12)</name>
    <dbReference type="NCBI Taxonomy" id="398580"/>
    <lineage>
        <taxon>Bacteria</taxon>
        <taxon>Pseudomonadati</taxon>
        <taxon>Pseudomonadota</taxon>
        <taxon>Alphaproteobacteria</taxon>
        <taxon>Rhodobacterales</taxon>
        <taxon>Roseobacteraceae</taxon>
        <taxon>Dinoroseobacter</taxon>
    </lineage>
</organism>
<name>A8LNW1_DINSH</name>
<dbReference type="AlphaFoldDB" id="A8LNW1"/>
<dbReference type="InterPro" id="IPR050197">
    <property type="entry name" value="Aldolase_class_II_sugar_metab"/>
</dbReference>
<dbReference type="EMBL" id="CP000830">
    <property type="protein sequence ID" value="ABV92269.1"/>
    <property type="molecule type" value="Genomic_DNA"/>
</dbReference>
<dbReference type="RefSeq" id="WP_012177201.1">
    <property type="nucleotide sequence ID" value="NC_009952.1"/>
</dbReference>
<dbReference type="HOGENOM" id="CLU_006033_3_0_5"/>
<dbReference type="Gene3D" id="3.40.225.10">
    <property type="entry name" value="Class II aldolase/adducin N-terminal domain"/>
    <property type="match status" value="1"/>
</dbReference>
<dbReference type="PANTHER" id="PTHR22789">
    <property type="entry name" value="FUCULOSE PHOSPHATE ALDOLASE"/>
    <property type="match status" value="1"/>
</dbReference>
<keyword evidence="5" id="KW-1185">Reference proteome</keyword>
<evidence type="ECO:0000256" key="2">
    <source>
        <dbReference type="ARBA" id="ARBA00023239"/>
    </source>
</evidence>
<dbReference type="GO" id="GO:0019323">
    <property type="term" value="P:pentose catabolic process"/>
    <property type="evidence" value="ECO:0007669"/>
    <property type="project" value="TreeGrafter"/>
</dbReference>
<dbReference type="STRING" id="398580.Dshi_0523"/>